<dbReference type="AlphaFoldDB" id="A0A147BBL3"/>
<proteinExistence type="predicted"/>
<feature type="region of interest" description="Disordered" evidence="1">
    <location>
        <begin position="1"/>
        <end position="33"/>
    </location>
</feature>
<feature type="compositionally biased region" description="Gly residues" evidence="1">
    <location>
        <begin position="111"/>
        <end position="120"/>
    </location>
</feature>
<protein>
    <submittedName>
        <fullName evidence="2">Uncharacterized protein</fullName>
    </submittedName>
</protein>
<feature type="non-terminal residue" evidence="2">
    <location>
        <position position="1"/>
    </location>
</feature>
<reference evidence="2" key="1">
    <citation type="journal article" date="2018" name="PLoS Negl. Trop. Dis.">
        <title>Sialome diversity of ticks revealed by RNAseq of single tick salivary glands.</title>
        <authorList>
            <person name="Perner J."/>
            <person name="Kropackova S."/>
            <person name="Kopacek P."/>
            <person name="Ribeiro J.M."/>
        </authorList>
    </citation>
    <scope>NUCLEOTIDE SEQUENCE</scope>
    <source>
        <strain evidence="2">Siblings of single egg batch collected in Ceske Budejovice</strain>
        <tissue evidence="2">Salivary glands</tissue>
    </source>
</reference>
<evidence type="ECO:0000256" key="1">
    <source>
        <dbReference type="SAM" id="MobiDB-lite"/>
    </source>
</evidence>
<accession>A0A147BBL3</accession>
<evidence type="ECO:0000313" key="2">
    <source>
        <dbReference type="EMBL" id="JAR87755.1"/>
    </source>
</evidence>
<feature type="region of interest" description="Disordered" evidence="1">
    <location>
        <begin position="75"/>
        <end position="120"/>
    </location>
</feature>
<organism evidence="2">
    <name type="scientific">Ixodes ricinus</name>
    <name type="common">Common tick</name>
    <name type="synonym">Acarus ricinus</name>
    <dbReference type="NCBI Taxonomy" id="34613"/>
    <lineage>
        <taxon>Eukaryota</taxon>
        <taxon>Metazoa</taxon>
        <taxon>Ecdysozoa</taxon>
        <taxon>Arthropoda</taxon>
        <taxon>Chelicerata</taxon>
        <taxon>Arachnida</taxon>
        <taxon>Acari</taxon>
        <taxon>Parasitiformes</taxon>
        <taxon>Ixodida</taxon>
        <taxon>Ixodoidea</taxon>
        <taxon>Ixodidae</taxon>
        <taxon>Ixodinae</taxon>
        <taxon>Ixodes</taxon>
    </lineage>
</organism>
<sequence>RTGHRHRAHMSQIQKQGNFDINRRKRNGRLQRAGPCLAKRSIERMHVNGRLTVIGRVHLVCDCSYVPSIASLTLEPELPEPATNHANRNGANEQRRRHPPACPSTPRWTAGGAGGEEVVS</sequence>
<name>A0A147BBL3_IXORI</name>
<dbReference type="EMBL" id="GEGO01007649">
    <property type="protein sequence ID" value="JAR87755.1"/>
    <property type="molecule type" value="Transcribed_RNA"/>
</dbReference>